<evidence type="ECO:0000313" key="3">
    <source>
        <dbReference type="Proteomes" id="UP000324800"/>
    </source>
</evidence>
<name>A0A5J4WRU3_9EUKA</name>
<reference evidence="2 3" key="1">
    <citation type="submission" date="2019-03" db="EMBL/GenBank/DDBJ databases">
        <title>Single cell metagenomics reveals metabolic interactions within the superorganism composed of flagellate Streblomastix strix and complex community of Bacteroidetes bacteria on its surface.</title>
        <authorList>
            <person name="Treitli S.C."/>
            <person name="Kolisko M."/>
            <person name="Husnik F."/>
            <person name="Keeling P."/>
            <person name="Hampl V."/>
        </authorList>
    </citation>
    <scope>NUCLEOTIDE SEQUENCE [LARGE SCALE GENOMIC DNA]</scope>
    <source>
        <strain evidence="2">ST1C</strain>
    </source>
</reference>
<dbReference type="Proteomes" id="UP000324800">
    <property type="component" value="Unassembled WGS sequence"/>
</dbReference>
<protein>
    <submittedName>
        <fullName evidence="2">Uncharacterized protein</fullName>
    </submittedName>
</protein>
<sequence length="247" mass="28846">MILDRKVVNKDEEEEITEEVITGDTEIKVTITEIIMQQTHIIMVISTIYLMSFHGFQLNQFRILHRILLFLTFLKDKVLDQLPICHKFITCLPYLQQQLLKLLKQQVQMLSGKRPSSAYRNTSYESPGFSAATDPSRLPLHTGKRIVYYPNLPPIERKSARAWKIPDEIVSRPPKSTTYALEETIRSNHVKQMTNAVQHPDPKINEEYNQNRSKGHITDQAVTHPNYPEMSDTPRVRRKRFIDPSWH</sequence>
<accession>A0A5J4WRU3</accession>
<gene>
    <name evidence="2" type="ORF">EZS28_006666</name>
</gene>
<dbReference type="AlphaFoldDB" id="A0A5J4WRU3"/>
<feature type="region of interest" description="Disordered" evidence="1">
    <location>
        <begin position="216"/>
        <end position="247"/>
    </location>
</feature>
<dbReference type="EMBL" id="SNRW01001099">
    <property type="protein sequence ID" value="KAA6397804.1"/>
    <property type="molecule type" value="Genomic_DNA"/>
</dbReference>
<organism evidence="2 3">
    <name type="scientific">Streblomastix strix</name>
    <dbReference type="NCBI Taxonomy" id="222440"/>
    <lineage>
        <taxon>Eukaryota</taxon>
        <taxon>Metamonada</taxon>
        <taxon>Preaxostyla</taxon>
        <taxon>Oxymonadida</taxon>
        <taxon>Streblomastigidae</taxon>
        <taxon>Streblomastix</taxon>
    </lineage>
</organism>
<comment type="caution">
    <text evidence="2">The sequence shown here is derived from an EMBL/GenBank/DDBJ whole genome shotgun (WGS) entry which is preliminary data.</text>
</comment>
<proteinExistence type="predicted"/>
<evidence type="ECO:0000313" key="2">
    <source>
        <dbReference type="EMBL" id="KAA6397804.1"/>
    </source>
</evidence>
<evidence type="ECO:0000256" key="1">
    <source>
        <dbReference type="SAM" id="MobiDB-lite"/>
    </source>
</evidence>